<dbReference type="SMART" id="SM00518">
    <property type="entry name" value="AP2Ec"/>
    <property type="match status" value="1"/>
</dbReference>
<dbReference type="InterPro" id="IPR001719">
    <property type="entry name" value="AP_endonuc_2"/>
</dbReference>
<dbReference type="GO" id="GO:0003906">
    <property type="term" value="F:DNA-(apurinic or apyrimidinic site) endonuclease activity"/>
    <property type="evidence" value="ECO:0007669"/>
    <property type="project" value="TreeGrafter"/>
</dbReference>
<sequence length="283" mass="31490">MKFGCHISIRRGFLEAAKTATLLGADAFQYFPKNPRSLTVKVFQRQDAAACASYCRERGIRSIAHTPYPTHIAADPGELRQATIDSLRNDLDIADACGSVGIVVHFGKFRGKDPLQGYKNIIQCVNEVLSGYAGQTLLLLENQAGEGTMMGTTLEELVQVRRLCERPELVGFCFDTCHAFASGLWPSSPSEGWRQLEERMEQTGYWGDLQAIHLNDSLYPRGGCKDRHARIGHGEMGEERFAAMLGSSKLRERLNLPVVLETPVPRGVTHESEICYIREMGTR</sequence>
<evidence type="ECO:0000256" key="5">
    <source>
        <dbReference type="ARBA" id="ARBA00022763"/>
    </source>
</evidence>
<evidence type="ECO:0000313" key="10">
    <source>
        <dbReference type="EMBL" id="MUG69608.1"/>
    </source>
</evidence>
<dbReference type="GO" id="GO:0008081">
    <property type="term" value="F:phosphoric diester hydrolase activity"/>
    <property type="evidence" value="ECO:0007669"/>
    <property type="project" value="TreeGrafter"/>
</dbReference>
<dbReference type="AlphaFoldDB" id="A0A7X2Z8F8"/>
<dbReference type="InterPro" id="IPR013022">
    <property type="entry name" value="Xyl_isomerase-like_TIM-brl"/>
</dbReference>
<dbReference type="PROSITE" id="PS51432">
    <property type="entry name" value="AP_NUCLEASE_F2_4"/>
    <property type="match status" value="1"/>
</dbReference>
<dbReference type="EMBL" id="WNZX01000002">
    <property type="protein sequence ID" value="MUG69608.1"/>
    <property type="molecule type" value="Genomic_DNA"/>
</dbReference>
<dbReference type="PROSITE" id="PS00730">
    <property type="entry name" value="AP_NUCLEASE_F2_2"/>
    <property type="match status" value="1"/>
</dbReference>
<comment type="caution">
    <text evidence="10">The sequence shown here is derived from an EMBL/GenBank/DDBJ whole genome shotgun (WGS) entry which is preliminary data.</text>
</comment>
<dbReference type="GO" id="GO:0003677">
    <property type="term" value="F:DNA binding"/>
    <property type="evidence" value="ECO:0007669"/>
    <property type="project" value="InterPro"/>
</dbReference>
<dbReference type="PANTHER" id="PTHR21445">
    <property type="entry name" value="ENDONUCLEASE IV ENDODEOXYRIBONUCLEASE IV"/>
    <property type="match status" value="1"/>
</dbReference>
<protein>
    <submittedName>
        <fullName evidence="10">Deoxyribonuclease IV</fullName>
        <ecNumber evidence="10">3.1.21.2</ecNumber>
    </submittedName>
</protein>
<dbReference type="NCBIfam" id="TIGR00587">
    <property type="entry name" value="nfo"/>
    <property type="match status" value="1"/>
</dbReference>
<keyword evidence="6 10" id="KW-0378">Hydrolase</keyword>
<dbReference type="GO" id="GO:0006284">
    <property type="term" value="P:base-excision repair"/>
    <property type="evidence" value="ECO:0007669"/>
    <property type="project" value="TreeGrafter"/>
</dbReference>
<dbReference type="GO" id="GO:0008833">
    <property type="term" value="F:deoxyribonuclease IV (phage-T4-induced) activity"/>
    <property type="evidence" value="ECO:0007669"/>
    <property type="project" value="UniProtKB-EC"/>
</dbReference>
<evidence type="ECO:0000259" key="9">
    <source>
        <dbReference type="Pfam" id="PF01261"/>
    </source>
</evidence>
<evidence type="ECO:0000256" key="7">
    <source>
        <dbReference type="ARBA" id="ARBA00022833"/>
    </source>
</evidence>
<keyword evidence="5" id="KW-0227">DNA damage</keyword>
<dbReference type="Pfam" id="PF01261">
    <property type="entry name" value="AP_endonuc_2"/>
    <property type="match status" value="1"/>
</dbReference>
<keyword evidence="7" id="KW-0862">Zinc</keyword>
<evidence type="ECO:0000256" key="6">
    <source>
        <dbReference type="ARBA" id="ARBA00022801"/>
    </source>
</evidence>
<evidence type="ECO:0000256" key="8">
    <source>
        <dbReference type="ARBA" id="ARBA00023204"/>
    </source>
</evidence>
<dbReference type="RefSeq" id="WP_155613963.1">
    <property type="nucleotide sequence ID" value="NZ_WNZX01000002.1"/>
</dbReference>
<feature type="domain" description="Xylose isomerase-like TIM barrel" evidence="9">
    <location>
        <begin position="23"/>
        <end position="263"/>
    </location>
</feature>
<reference evidence="10 11" key="1">
    <citation type="submission" date="2019-11" db="EMBL/GenBank/DDBJ databases">
        <title>Draft genome sequences of five Paenibacillus species of dairy origin.</title>
        <authorList>
            <person name="Olajide A.M."/>
            <person name="Chen S."/>
            <person name="Lapointe G."/>
        </authorList>
    </citation>
    <scope>NUCLEOTIDE SEQUENCE [LARGE SCALE GENOMIC DNA]</scope>
    <source>
        <strain evidence="10 11">2CS3</strain>
    </source>
</reference>
<evidence type="ECO:0000313" key="11">
    <source>
        <dbReference type="Proteomes" id="UP000450917"/>
    </source>
</evidence>
<dbReference type="GO" id="GO:0008270">
    <property type="term" value="F:zinc ion binding"/>
    <property type="evidence" value="ECO:0007669"/>
    <property type="project" value="InterPro"/>
</dbReference>
<proteinExistence type="inferred from homology"/>
<comment type="similarity">
    <text evidence="2">Belongs to the AP endonuclease 2 family.</text>
</comment>
<dbReference type="PROSITE" id="PS00731">
    <property type="entry name" value="AP_NUCLEASE_F2_3"/>
    <property type="match status" value="1"/>
</dbReference>
<dbReference type="InterPro" id="IPR036237">
    <property type="entry name" value="Xyl_isomerase-like_sf"/>
</dbReference>
<organism evidence="10 11">
    <name type="scientific">Paenibacillus validus</name>
    <dbReference type="NCBI Taxonomy" id="44253"/>
    <lineage>
        <taxon>Bacteria</taxon>
        <taxon>Bacillati</taxon>
        <taxon>Bacillota</taxon>
        <taxon>Bacilli</taxon>
        <taxon>Bacillales</taxon>
        <taxon>Paenibacillaceae</taxon>
        <taxon>Paenibacillus</taxon>
    </lineage>
</organism>
<keyword evidence="11" id="KW-1185">Reference proteome</keyword>
<dbReference type="SUPFAM" id="SSF51658">
    <property type="entry name" value="Xylose isomerase-like"/>
    <property type="match status" value="1"/>
</dbReference>
<gene>
    <name evidence="10" type="ORF">GNP93_02840</name>
</gene>
<dbReference type="Proteomes" id="UP000450917">
    <property type="component" value="Unassembled WGS sequence"/>
</dbReference>
<keyword evidence="4" id="KW-0479">Metal-binding</keyword>
<name>A0A7X2Z8F8_9BACL</name>
<dbReference type="PANTHER" id="PTHR21445:SF0">
    <property type="entry name" value="APURINIC-APYRIMIDINIC ENDONUCLEASE"/>
    <property type="match status" value="1"/>
</dbReference>
<keyword evidence="3" id="KW-0540">Nuclease</keyword>
<dbReference type="InterPro" id="IPR018246">
    <property type="entry name" value="AP_endonuc_F2_Zn_BS"/>
</dbReference>
<evidence type="ECO:0000256" key="3">
    <source>
        <dbReference type="ARBA" id="ARBA00022722"/>
    </source>
</evidence>
<accession>A0A7X2Z8F8</accession>
<evidence type="ECO:0000256" key="4">
    <source>
        <dbReference type="ARBA" id="ARBA00022723"/>
    </source>
</evidence>
<dbReference type="Gene3D" id="3.20.20.150">
    <property type="entry name" value="Divalent-metal-dependent TIM barrel enzymes"/>
    <property type="match status" value="1"/>
</dbReference>
<keyword evidence="8" id="KW-0234">DNA repair</keyword>
<evidence type="ECO:0000256" key="1">
    <source>
        <dbReference type="ARBA" id="ARBA00001947"/>
    </source>
</evidence>
<evidence type="ECO:0000256" key="2">
    <source>
        <dbReference type="ARBA" id="ARBA00005340"/>
    </source>
</evidence>
<comment type="cofactor">
    <cofactor evidence="1">
        <name>Zn(2+)</name>
        <dbReference type="ChEBI" id="CHEBI:29105"/>
    </cofactor>
</comment>
<dbReference type="EC" id="3.1.21.2" evidence="10"/>